<protein>
    <recommendedName>
        <fullName evidence="5">Probable oligoribonuclease</fullName>
    </recommendedName>
</protein>
<dbReference type="NCBIfam" id="NF003765">
    <property type="entry name" value="PRK05359.1"/>
    <property type="match status" value="1"/>
</dbReference>
<name>A0A1I7Z2N6_9BILA</name>
<dbReference type="GO" id="GO:0000175">
    <property type="term" value="F:3'-5'-RNA exonuclease activity"/>
    <property type="evidence" value="ECO:0007669"/>
    <property type="project" value="InterPro"/>
</dbReference>
<dbReference type="AlphaFoldDB" id="A0A1I7Z2N6"/>
<dbReference type="SMART" id="SM00479">
    <property type="entry name" value="EXOIII"/>
    <property type="match status" value="1"/>
</dbReference>
<dbReference type="Gene3D" id="3.30.420.10">
    <property type="entry name" value="Ribonuclease H-like superfamily/Ribonuclease H"/>
    <property type="match status" value="1"/>
</dbReference>
<evidence type="ECO:0000313" key="8">
    <source>
        <dbReference type="WBParaSite" id="L893_g22315.t1"/>
    </source>
</evidence>
<sequence>MARTYCTFQTQLQILVAPPWIRMLSLRVFGGLGKQLVQRMASTVAMGNKKNDRLIWVDCEMTGLDLEKNTLVEIACIVTEGDLSIVSEGPSIVIHQDEVTLENMNDWCKETFAKNGLTERIRKSKISMRDAEQQVLDFVKAHTEPGKCALAGNTVGMDRRFIDKYMPELGRHFHYRTVDVSSFKEMFRRWKPEEYSKVPPKSEKHLALSDIQESIAELQYYKDHFIK</sequence>
<feature type="domain" description="Exonuclease" evidence="6">
    <location>
        <begin position="53"/>
        <end position="227"/>
    </location>
</feature>
<dbReference type="GO" id="GO:0003676">
    <property type="term" value="F:nucleic acid binding"/>
    <property type="evidence" value="ECO:0007669"/>
    <property type="project" value="InterPro"/>
</dbReference>
<dbReference type="InterPro" id="IPR012337">
    <property type="entry name" value="RNaseH-like_sf"/>
</dbReference>
<evidence type="ECO:0000313" key="7">
    <source>
        <dbReference type="Proteomes" id="UP000095287"/>
    </source>
</evidence>
<evidence type="ECO:0000256" key="4">
    <source>
        <dbReference type="ARBA" id="ARBA00022839"/>
    </source>
</evidence>
<keyword evidence="2" id="KW-0540">Nuclease</keyword>
<dbReference type="InterPro" id="IPR013520">
    <property type="entry name" value="Ribonucl_H"/>
</dbReference>
<comment type="similarity">
    <text evidence="1">Belongs to the oligoribonuclease family.</text>
</comment>
<dbReference type="InterPro" id="IPR022894">
    <property type="entry name" value="Oligoribonuclease"/>
</dbReference>
<dbReference type="PANTHER" id="PTHR11046:SF0">
    <property type="entry name" value="OLIGORIBONUCLEASE, MITOCHONDRIAL"/>
    <property type="match status" value="1"/>
</dbReference>
<evidence type="ECO:0000256" key="5">
    <source>
        <dbReference type="ARBA" id="ARBA00072681"/>
    </source>
</evidence>
<evidence type="ECO:0000256" key="2">
    <source>
        <dbReference type="ARBA" id="ARBA00022722"/>
    </source>
</evidence>
<dbReference type="SUPFAM" id="SSF53098">
    <property type="entry name" value="Ribonuclease H-like"/>
    <property type="match status" value="1"/>
</dbReference>
<evidence type="ECO:0000256" key="1">
    <source>
        <dbReference type="ARBA" id="ARBA00009921"/>
    </source>
</evidence>
<dbReference type="WBParaSite" id="L893_g22315.t1">
    <property type="protein sequence ID" value="L893_g22315.t1"/>
    <property type="gene ID" value="L893_g22315"/>
</dbReference>
<evidence type="ECO:0000259" key="6">
    <source>
        <dbReference type="SMART" id="SM00479"/>
    </source>
</evidence>
<organism evidence="7 8">
    <name type="scientific">Steinernema glaseri</name>
    <dbReference type="NCBI Taxonomy" id="37863"/>
    <lineage>
        <taxon>Eukaryota</taxon>
        <taxon>Metazoa</taxon>
        <taxon>Ecdysozoa</taxon>
        <taxon>Nematoda</taxon>
        <taxon>Chromadorea</taxon>
        <taxon>Rhabditida</taxon>
        <taxon>Tylenchina</taxon>
        <taxon>Panagrolaimomorpha</taxon>
        <taxon>Strongyloidoidea</taxon>
        <taxon>Steinernematidae</taxon>
        <taxon>Steinernema</taxon>
    </lineage>
</organism>
<dbReference type="CDD" id="cd06135">
    <property type="entry name" value="Orn"/>
    <property type="match status" value="1"/>
</dbReference>
<accession>A0A1I7Z2N6</accession>
<dbReference type="FunFam" id="3.30.420.10:FF:000003">
    <property type="entry name" value="Oligoribonuclease"/>
    <property type="match status" value="1"/>
</dbReference>
<keyword evidence="7" id="KW-1185">Reference proteome</keyword>
<dbReference type="InterPro" id="IPR036397">
    <property type="entry name" value="RNaseH_sf"/>
</dbReference>
<evidence type="ECO:0000256" key="3">
    <source>
        <dbReference type="ARBA" id="ARBA00022801"/>
    </source>
</evidence>
<dbReference type="Pfam" id="PF00929">
    <property type="entry name" value="RNase_T"/>
    <property type="match status" value="1"/>
</dbReference>
<proteinExistence type="inferred from homology"/>
<dbReference type="Proteomes" id="UP000095287">
    <property type="component" value="Unplaced"/>
</dbReference>
<keyword evidence="3" id="KW-0378">Hydrolase</keyword>
<dbReference type="PANTHER" id="PTHR11046">
    <property type="entry name" value="OLIGORIBONUCLEASE, MITOCHONDRIAL"/>
    <property type="match status" value="1"/>
</dbReference>
<keyword evidence="4" id="KW-0269">Exonuclease</keyword>
<reference evidence="8" key="1">
    <citation type="submission" date="2016-11" db="UniProtKB">
        <authorList>
            <consortium name="WormBaseParasite"/>
        </authorList>
    </citation>
    <scope>IDENTIFICATION</scope>
</reference>